<keyword evidence="1" id="KW-0812">Transmembrane</keyword>
<accession>A0ABM8B3M2</accession>
<reference evidence="2 3" key="1">
    <citation type="submission" date="2022-08" db="EMBL/GenBank/DDBJ databases">
        <title>Genome Sequence of the sulphate-reducing bacterium, Pseudodesulfovibrio sp. SYK.</title>
        <authorList>
            <person name="Kondo R."/>
            <person name="Kataoka T."/>
        </authorList>
    </citation>
    <scope>NUCLEOTIDE SEQUENCE [LARGE SCALE GENOMIC DNA]</scope>
    <source>
        <strain evidence="2 3">SYK</strain>
    </source>
</reference>
<protein>
    <submittedName>
        <fullName evidence="2">Uncharacterized protein</fullName>
    </submittedName>
</protein>
<keyword evidence="3" id="KW-1185">Reference proteome</keyword>
<gene>
    <name evidence="2" type="ORF">SYK_27720</name>
</gene>
<evidence type="ECO:0000256" key="1">
    <source>
        <dbReference type="SAM" id="Phobius"/>
    </source>
</evidence>
<name>A0ABM8B3M2_9BACT</name>
<dbReference type="EMBL" id="AP026709">
    <property type="protein sequence ID" value="BDQ38412.1"/>
    <property type="molecule type" value="Genomic_DNA"/>
</dbReference>
<sequence>MSEKKEEKRGEINGMSYGKIMTSLLIPKDSRSNPKRILSGIAFLAFVCFFLFAALSKGCQHDAKQQQEEQRISQHITTIHERTV</sequence>
<keyword evidence="1" id="KW-1133">Transmembrane helix</keyword>
<dbReference type="Proteomes" id="UP001317742">
    <property type="component" value="Chromosome"/>
</dbReference>
<dbReference type="RefSeq" id="WP_281760910.1">
    <property type="nucleotide sequence ID" value="NZ_AP026709.1"/>
</dbReference>
<evidence type="ECO:0000313" key="2">
    <source>
        <dbReference type="EMBL" id="BDQ38412.1"/>
    </source>
</evidence>
<proteinExistence type="predicted"/>
<evidence type="ECO:0000313" key="3">
    <source>
        <dbReference type="Proteomes" id="UP001317742"/>
    </source>
</evidence>
<organism evidence="2 3">
    <name type="scientific">Pseudodesulfovibrio nedwellii</name>
    <dbReference type="NCBI Taxonomy" id="2973072"/>
    <lineage>
        <taxon>Bacteria</taxon>
        <taxon>Pseudomonadati</taxon>
        <taxon>Thermodesulfobacteriota</taxon>
        <taxon>Desulfovibrionia</taxon>
        <taxon>Desulfovibrionales</taxon>
        <taxon>Desulfovibrionaceae</taxon>
    </lineage>
</organism>
<keyword evidence="1" id="KW-0472">Membrane</keyword>
<feature type="transmembrane region" description="Helical" evidence="1">
    <location>
        <begin position="37"/>
        <end position="55"/>
    </location>
</feature>